<evidence type="ECO:0000313" key="1">
    <source>
        <dbReference type="EMBL" id="QUS39585.1"/>
    </source>
</evidence>
<sequence length="70" mass="7793">MQRALLDCDIVEETRVTDCGPGPMYFLKLGSKVIPIGIDHHFAEMLKFALKRNAEAFERPSSTLVGENGQ</sequence>
<protein>
    <submittedName>
        <fullName evidence="1">Uncharacterized protein</fullName>
    </submittedName>
</protein>
<accession>A0ABX8AB87</accession>
<dbReference type="EMBL" id="CP036498">
    <property type="protein sequence ID" value="QUS39585.1"/>
    <property type="molecule type" value="Genomic_DNA"/>
</dbReference>
<dbReference type="RefSeq" id="WP_211913131.1">
    <property type="nucleotide sequence ID" value="NZ_CP036498.1"/>
</dbReference>
<dbReference type="Proteomes" id="UP000682843">
    <property type="component" value="Chromosome"/>
</dbReference>
<gene>
    <name evidence="1" type="ORF">RPMA_12610</name>
</gene>
<keyword evidence="2" id="KW-1185">Reference proteome</keyword>
<reference evidence="1 2" key="1">
    <citation type="submission" date="2019-02" db="EMBL/GenBank/DDBJ databases">
        <title>Emended description of the genus Rhodopseudomonas and description of Rhodopseudomonas albus sp. nov., a non-phototrophic, heavy-metal-tolerant bacterium isolated from garden soil.</title>
        <authorList>
            <person name="Bao Z."/>
            <person name="Cao W.W."/>
            <person name="Sato Y."/>
            <person name="Nishizawa T."/>
            <person name="Zhao J."/>
            <person name="Guo Y."/>
            <person name="Ohta H."/>
        </authorList>
    </citation>
    <scope>NUCLEOTIDE SEQUENCE [LARGE SCALE GENOMIC DNA]</scope>
    <source>
        <strain evidence="1 2">SK50-23</strain>
    </source>
</reference>
<proteinExistence type="predicted"/>
<name>A0ABX8AB87_9BRAD</name>
<evidence type="ECO:0000313" key="2">
    <source>
        <dbReference type="Proteomes" id="UP000682843"/>
    </source>
</evidence>
<organism evidence="1 2">
    <name type="scientific">Tardiphaga alba</name>
    <dbReference type="NCBI Taxonomy" id="340268"/>
    <lineage>
        <taxon>Bacteria</taxon>
        <taxon>Pseudomonadati</taxon>
        <taxon>Pseudomonadota</taxon>
        <taxon>Alphaproteobacteria</taxon>
        <taxon>Hyphomicrobiales</taxon>
        <taxon>Nitrobacteraceae</taxon>
        <taxon>Tardiphaga</taxon>
    </lineage>
</organism>